<keyword evidence="2" id="KW-0132">Cell division</keyword>
<dbReference type="InterPro" id="IPR039776">
    <property type="entry name" value="Pds5"/>
</dbReference>
<dbReference type="PANTHER" id="PTHR12663">
    <property type="entry name" value="ANDROGEN INDUCED INHIBITOR OF PROLIFERATION AS3 / PDS5-RELATED"/>
    <property type="match status" value="1"/>
</dbReference>
<keyword evidence="8" id="KW-1185">Reference proteome</keyword>
<dbReference type="Gene3D" id="1.25.10.10">
    <property type="entry name" value="Leucine-rich Repeat Variant"/>
    <property type="match status" value="1"/>
</dbReference>
<dbReference type="GO" id="GO:0007064">
    <property type="term" value="P:mitotic sister chromatid cohesion"/>
    <property type="evidence" value="ECO:0007669"/>
    <property type="project" value="InterPro"/>
</dbReference>
<dbReference type="SUPFAM" id="SSF48371">
    <property type="entry name" value="ARM repeat"/>
    <property type="match status" value="1"/>
</dbReference>
<evidence type="ECO:0000256" key="6">
    <source>
        <dbReference type="SAM" id="MobiDB-lite"/>
    </source>
</evidence>
<dbReference type="OrthoDB" id="200660at2759"/>
<evidence type="ECO:0000313" key="8">
    <source>
        <dbReference type="Proteomes" id="UP000789739"/>
    </source>
</evidence>
<evidence type="ECO:0000256" key="2">
    <source>
        <dbReference type="ARBA" id="ARBA00022618"/>
    </source>
</evidence>
<sequence length="1041" mass="118609">MVATKGASTSRGVRLRFKQKLVSGMSKQIATTELVKRLKTLHEELKKIDQEEVDTDSLASVTKELINESLTGHKDKSVKAYVAACLADVLRLHAPDAPYTDGELRDVFDFFVRQLQNISDTSGPYFDTIFHLLETLSTVKIVLLIIDLQDSDELMNQLFHDFFDVIRPEMPKNVHKYMLEILYQLTEESSSLPKNAFKVILSQFDERKDENPAAYKLAYDLCNSAIDKLQRCVSQYFTHVIVSAAEKSGASQEDLNSFKSAHDLIKGLNRSVPKLLSNVIPQLEEELKLDDLNLRLVATQVLGEMFAEKGSTLAIDYDSLWKTWLSRRNDKVAAVRIAWADHCLALYQNHPELAKQINDAIRSKMSDPDEKVRIAFCKIFSQIDYESALKLADKELLEVLGSRCRDRKQGVRQEAINSLARLYNLAFIEIAGSEEKVMEKFDWIPKEILNTLYTNDNEIIACVEKVLHEQILPHNSDVSARVERMLIVLQSLDGKAKKAFFSLFQRQRDAMNEMDIYLRMCEKYKGGDGKEEEKVAVLLAQVVKRIAGKLPDPPKSINHLSNVAKLNDIRLYKLLRDLMSPESDYKTVKKAEKDVFKYIEQSAASALETFSILIRRVSLTIFNGDIVPLLLHKLRDLSPSTSWSKDIVSTTQELLKDISSRFPALYRAHIDELTRLLSEDLNDISVENTLEALAKFSKIYPDETPQDIQVALCSVQSYEDRSDEVTNFILNELILKNRHEATPNEPEWVKDEELDDECKAKVLGLKILVNRLIARPEDEAAEDLAKPVFKLLWTLIREGGEFLPDKSTSPTFQSRLRLAAAKSVLKLARKKVYDNMIPVGNFKELALMIQLLSAECAVSGYILFGEDNLAMFEMALVRLIYLLSHHPDFSCEIKDLIDAMKYIDFFLDTMANADNMSFLYYIVGRLKQVQDIDPSVKSDNLYTLSDLAQHLIRERCKASSWTLLSFPNQVALPKDMFRPLLDAPAAAEIMVKNYLPKDFMKVLVKRQGLGSSKDKVKRSQRNESKKADTSARKRRRADDQT</sequence>
<feature type="region of interest" description="Disordered" evidence="6">
    <location>
        <begin position="1008"/>
        <end position="1041"/>
    </location>
</feature>
<dbReference type="GO" id="GO:0000785">
    <property type="term" value="C:chromatin"/>
    <property type="evidence" value="ECO:0007669"/>
    <property type="project" value="TreeGrafter"/>
</dbReference>
<comment type="caution">
    <text evidence="7">The sequence shown here is derived from an EMBL/GenBank/DDBJ whole genome shotgun (WGS) entry which is preliminary data.</text>
</comment>
<feature type="compositionally biased region" description="Basic and acidic residues" evidence="6">
    <location>
        <begin position="1020"/>
        <end position="1041"/>
    </location>
</feature>
<dbReference type="InterPro" id="IPR016024">
    <property type="entry name" value="ARM-type_fold"/>
</dbReference>
<evidence type="ECO:0000313" key="7">
    <source>
        <dbReference type="EMBL" id="CAG8556181.1"/>
    </source>
</evidence>
<keyword evidence="3" id="KW-0498">Mitosis</keyword>
<dbReference type="EMBL" id="CAJVPI010000615">
    <property type="protein sequence ID" value="CAG8556181.1"/>
    <property type="molecule type" value="Genomic_DNA"/>
</dbReference>
<dbReference type="GO" id="GO:0006281">
    <property type="term" value="P:DNA repair"/>
    <property type="evidence" value="ECO:0007669"/>
    <property type="project" value="TreeGrafter"/>
</dbReference>
<dbReference type="InterPro" id="IPR011989">
    <property type="entry name" value="ARM-like"/>
</dbReference>
<keyword evidence="4" id="KW-0539">Nucleus</keyword>
<dbReference type="GO" id="GO:0051301">
    <property type="term" value="P:cell division"/>
    <property type="evidence" value="ECO:0007669"/>
    <property type="project" value="UniProtKB-KW"/>
</dbReference>
<comment type="subcellular location">
    <subcellularLocation>
        <location evidence="1">Nucleus</location>
    </subcellularLocation>
</comment>
<dbReference type="GO" id="GO:0005634">
    <property type="term" value="C:nucleus"/>
    <property type="evidence" value="ECO:0007669"/>
    <property type="project" value="UniProtKB-SubCell"/>
</dbReference>
<evidence type="ECO:0000256" key="3">
    <source>
        <dbReference type="ARBA" id="ARBA00022776"/>
    </source>
</evidence>
<accession>A0A9N9FRA5</accession>
<dbReference type="CDD" id="cd19953">
    <property type="entry name" value="PDS5"/>
    <property type="match status" value="1"/>
</dbReference>
<organism evidence="7 8">
    <name type="scientific">Paraglomus brasilianum</name>
    <dbReference type="NCBI Taxonomy" id="144538"/>
    <lineage>
        <taxon>Eukaryota</taxon>
        <taxon>Fungi</taxon>
        <taxon>Fungi incertae sedis</taxon>
        <taxon>Mucoromycota</taxon>
        <taxon>Glomeromycotina</taxon>
        <taxon>Glomeromycetes</taxon>
        <taxon>Paraglomerales</taxon>
        <taxon>Paraglomeraceae</taxon>
        <taxon>Paraglomus</taxon>
    </lineage>
</organism>
<dbReference type="Pfam" id="PF20168">
    <property type="entry name" value="PDS5"/>
    <property type="match status" value="3"/>
</dbReference>
<proteinExistence type="predicted"/>
<reference evidence="7" key="1">
    <citation type="submission" date="2021-06" db="EMBL/GenBank/DDBJ databases">
        <authorList>
            <person name="Kallberg Y."/>
            <person name="Tangrot J."/>
            <person name="Rosling A."/>
        </authorList>
    </citation>
    <scope>NUCLEOTIDE SEQUENCE</scope>
    <source>
        <strain evidence="7">BR232B</strain>
    </source>
</reference>
<dbReference type="Proteomes" id="UP000789739">
    <property type="component" value="Unassembled WGS sequence"/>
</dbReference>
<name>A0A9N9FRA5_9GLOM</name>
<evidence type="ECO:0000256" key="4">
    <source>
        <dbReference type="ARBA" id="ARBA00023242"/>
    </source>
</evidence>
<keyword evidence="5" id="KW-0131">Cell cycle</keyword>
<protein>
    <submittedName>
        <fullName evidence="7">7930_t:CDS:1</fullName>
    </submittedName>
</protein>
<dbReference type="PANTHER" id="PTHR12663:SF0">
    <property type="entry name" value="PRECOCIOUS DISSOCIATION OF SISTERS 5, ISOFORM A"/>
    <property type="match status" value="1"/>
</dbReference>
<evidence type="ECO:0000256" key="5">
    <source>
        <dbReference type="ARBA" id="ARBA00023306"/>
    </source>
</evidence>
<gene>
    <name evidence="7" type="ORF">PBRASI_LOCUS5349</name>
</gene>
<evidence type="ECO:0000256" key="1">
    <source>
        <dbReference type="ARBA" id="ARBA00004123"/>
    </source>
</evidence>
<dbReference type="AlphaFoldDB" id="A0A9N9FRA5"/>